<gene>
    <name evidence="2" type="ORF">AVEN_131413_1</name>
    <name evidence="1" type="ORF">AVEN_266933_1</name>
</gene>
<dbReference type="Proteomes" id="UP000499080">
    <property type="component" value="Unassembled WGS sequence"/>
</dbReference>
<name>A0A4Y2BKV2_ARAVE</name>
<evidence type="ECO:0000313" key="3">
    <source>
        <dbReference type="Proteomes" id="UP000499080"/>
    </source>
</evidence>
<reference evidence="1 3" key="1">
    <citation type="journal article" date="2019" name="Sci. Rep.">
        <title>Orb-weaving spider Araneus ventricosus genome elucidates the spidroin gene catalogue.</title>
        <authorList>
            <person name="Kono N."/>
            <person name="Nakamura H."/>
            <person name="Ohtoshi R."/>
            <person name="Moran D.A.P."/>
            <person name="Shinohara A."/>
            <person name="Yoshida Y."/>
            <person name="Fujiwara M."/>
            <person name="Mori M."/>
            <person name="Tomita M."/>
            <person name="Arakawa K."/>
        </authorList>
    </citation>
    <scope>NUCLEOTIDE SEQUENCE [LARGE SCALE GENOMIC DNA]</scope>
</reference>
<proteinExistence type="predicted"/>
<evidence type="ECO:0000313" key="2">
    <source>
        <dbReference type="EMBL" id="GBL92613.1"/>
    </source>
</evidence>
<dbReference type="AlphaFoldDB" id="A0A4Y2BKV2"/>
<sequence length="163" mass="18598">MFVNFIFDVKVWTLTLEYRGDFFLPSPLKPCLLRMIHELNSPNLGGHLPHPPNPCYNLSLRRKEMGCGCQGQLDPPTTFISEVVSEHHLSLKEANSLRPAFVAVKGKFLERPGRIFTNPTLIELRQEISQYYWLRGAVTSFSALARSVRQSLQNKSRLNKIAT</sequence>
<evidence type="ECO:0000313" key="1">
    <source>
        <dbReference type="EMBL" id="GBL92583.1"/>
    </source>
</evidence>
<dbReference type="EMBL" id="BGPR01083724">
    <property type="protein sequence ID" value="GBL92583.1"/>
    <property type="molecule type" value="Genomic_DNA"/>
</dbReference>
<protein>
    <submittedName>
        <fullName evidence="1">Uncharacterized protein</fullName>
    </submittedName>
</protein>
<accession>A0A4Y2BKV2</accession>
<organism evidence="1 3">
    <name type="scientific">Araneus ventricosus</name>
    <name type="common">Orbweaver spider</name>
    <name type="synonym">Epeira ventricosa</name>
    <dbReference type="NCBI Taxonomy" id="182803"/>
    <lineage>
        <taxon>Eukaryota</taxon>
        <taxon>Metazoa</taxon>
        <taxon>Ecdysozoa</taxon>
        <taxon>Arthropoda</taxon>
        <taxon>Chelicerata</taxon>
        <taxon>Arachnida</taxon>
        <taxon>Araneae</taxon>
        <taxon>Araneomorphae</taxon>
        <taxon>Entelegynae</taxon>
        <taxon>Araneoidea</taxon>
        <taxon>Araneidae</taxon>
        <taxon>Araneus</taxon>
    </lineage>
</organism>
<keyword evidence="3" id="KW-1185">Reference proteome</keyword>
<dbReference type="EMBL" id="BGPR01083731">
    <property type="protein sequence ID" value="GBL92613.1"/>
    <property type="molecule type" value="Genomic_DNA"/>
</dbReference>
<comment type="caution">
    <text evidence="1">The sequence shown here is derived from an EMBL/GenBank/DDBJ whole genome shotgun (WGS) entry which is preliminary data.</text>
</comment>